<comment type="caution">
    <text evidence="1">The sequence shown here is derived from an EMBL/GenBank/DDBJ whole genome shotgun (WGS) entry which is preliminary data.</text>
</comment>
<organism evidence="1 2">
    <name type="scientific">Angustibacter aerolatus</name>
    <dbReference type="NCBI Taxonomy" id="1162965"/>
    <lineage>
        <taxon>Bacteria</taxon>
        <taxon>Bacillati</taxon>
        <taxon>Actinomycetota</taxon>
        <taxon>Actinomycetes</taxon>
        <taxon>Kineosporiales</taxon>
        <taxon>Kineosporiaceae</taxon>
    </lineage>
</organism>
<protein>
    <submittedName>
        <fullName evidence="1">Uncharacterized protein</fullName>
    </submittedName>
</protein>
<proteinExistence type="predicted"/>
<name>A0ABQ6JKZ6_9ACTN</name>
<accession>A0ABQ6JKZ6</accession>
<keyword evidence="2" id="KW-1185">Reference proteome</keyword>
<dbReference type="Proteomes" id="UP001157017">
    <property type="component" value="Unassembled WGS sequence"/>
</dbReference>
<dbReference type="EMBL" id="BSUZ01000001">
    <property type="protein sequence ID" value="GMA88935.1"/>
    <property type="molecule type" value="Genomic_DNA"/>
</dbReference>
<reference evidence="2" key="1">
    <citation type="journal article" date="2019" name="Int. J. Syst. Evol. Microbiol.">
        <title>The Global Catalogue of Microorganisms (GCM) 10K type strain sequencing project: providing services to taxonomists for standard genome sequencing and annotation.</title>
        <authorList>
            <consortium name="The Broad Institute Genomics Platform"/>
            <consortium name="The Broad Institute Genome Sequencing Center for Infectious Disease"/>
            <person name="Wu L."/>
            <person name="Ma J."/>
        </authorList>
    </citation>
    <scope>NUCLEOTIDE SEQUENCE [LARGE SCALE GENOMIC DNA]</scope>
    <source>
        <strain evidence="2">NBRC 108730</strain>
    </source>
</reference>
<gene>
    <name evidence="1" type="ORF">GCM10025868_41850</name>
</gene>
<sequence length="68" mass="7144">MASIARTSIARATSATSRPTFGTSTVAARIVTQAPTSGVRATLPSERACLRRFGVGFSVFSPLIAYRP</sequence>
<evidence type="ECO:0000313" key="2">
    <source>
        <dbReference type="Proteomes" id="UP001157017"/>
    </source>
</evidence>
<evidence type="ECO:0000313" key="1">
    <source>
        <dbReference type="EMBL" id="GMA88935.1"/>
    </source>
</evidence>